<feature type="compositionally biased region" description="Polar residues" evidence="1">
    <location>
        <begin position="214"/>
        <end position="223"/>
    </location>
</feature>
<accession>A0AAV5UEX6</accession>
<name>A0AAV5UEX6_9BILA</name>
<feature type="compositionally biased region" description="Low complexity" evidence="1">
    <location>
        <begin position="201"/>
        <end position="213"/>
    </location>
</feature>
<feature type="compositionally biased region" description="Basic and acidic residues" evidence="1">
    <location>
        <begin position="1010"/>
        <end position="1023"/>
    </location>
</feature>
<evidence type="ECO:0000256" key="1">
    <source>
        <dbReference type="SAM" id="MobiDB-lite"/>
    </source>
</evidence>
<protein>
    <recommendedName>
        <fullName evidence="4">RNA binding protein</fullName>
    </recommendedName>
</protein>
<evidence type="ECO:0000313" key="3">
    <source>
        <dbReference type="Proteomes" id="UP001432027"/>
    </source>
</evidence>
<dbReference type="SUPFAM" id="SSF54928">
    <property type="entry name" value="RNA-binding domain, RBD"/>
    <property type="match status" value="1"/>
</dbReference>
<dbReference type="AlphaFoldDB" id="A0AAV5UEX6"/>
<dbReference type="Proteomes" id="UP001432027">
    <property type="component" value="Unassembled WGS sequence"/>
</dbReference>
<feature type="compositionally biased region" description="Basic and acidic residues" evidence="1">
    <location>
        <begin position="186"/>
        <end position="195"/>
    </location>
</feature>
<dbReference type="EMBL" id="BTSX01000006">
    <property type="protein sequence ID" value="GMT04887.1"/>
    <property type="molecule type" value="Genomic_DNA"/>
</dbReference>
<feature type="region of interest" description="Disordered" evidence="1">
    <location>
        <begin position="157"/>
        <end position="296"/>
    </location>
</feature>
<evidence type="ECO:0000313" key="2">
    <source>
        <dbReference type="EMBL" id="GMT04887.1"/>
    </source>
</evidence>
<feature type="compositionally biased region" description="Basic and acidic residues" evidence="1">
    <location>
        <begin position="568"/>
        <end position="585"/>
    </location>
</feature>
<feature type="region of interest" description="Disordered" evidence="1">
    <location>
        <begin position="471"/>
        <end position="492"/>
    </location>
</feature>
<evidence type="ECO:0008006" key="4">
    <source>
        <dbReference type="Google" id="ProtNLM"/>
    </source>
</evidence>
<organism evidence="2 3">
    <name type="scientific">Pristionchus entomophagus</name>
    <dbReference type="NCBI Taxonomy" id="358040"/>
    <lineage>
        <taxon>Eukaryota</taxon>
        <taxon>Metazoa</taxon>
        <taxon>Ecdysozoa</taxon>
        <taxon>Nematoda</taxon>
        <taxon>Chromadorea</taxon>
        <taxon>Rhabditida</taxon>
        <taxon>Rhabditina</taxon>
        <taxon>Diplogasteromorpha</taxon>
        <taxon>Diplogasteroidea</taxon>
        <taxon>Neodiplogasteridae</taxon>
        <taxon>Pristionchus</taxon>
    </lineage>
</organism>
<gene>
    <name evidence="2" type="ORF">PENTCL1PPCAC_27061</name>
</gene>
<reference evidence="2" key="1">
    <citation type="submission" date="2023-10" db="EMBL/GenBank/DDBJ databases">
        <title>Genome assembly of Pristionchus species.</title>
        <authorList>
            <person name="Yoshida K."/>
            <person name="Sommer R.J."/>
        </authorList>
    </citation>
    <scope>NUCLEOTIDE SEQUENCE</scope>
    <source>
        <strain evidence="2">RS0144</strain>
    </source>
</reference>
<dbReference type="GO" id="GO:0003676">
    <property type="term" value="F:nucleic acid binding"/>
    <property type="evidence" value="ECO:0007669"/>
    <property type="project" value="InterPro"/>
</dbReference>
<feature type="compositionally biased region" description="Polar residues" evidence="1">
    <location>
        <begin position="248"/>
        <end position="296"/>
    </location>
</feature>
<sequence>LIAHVAMNNNENNPQQPVIPYGLIQNQMMQHMLSSLQMNQMAGMQWNGPGPPQMQPSLPMFLNSHPAMGGMHQHFFNPMIQQFGQMPMNPHLAMGGMPPEMALMGALMAGQMPPMPQMPGQMLPYSPMQNPFVQYVPVPVFMTLPAGTSMPTPIPIKKEDDNDNDSIIECTPRSVPQPKFSISNILEREVKKEPVDQEDASLPNTSSNNNNLSCTRPVTTSDSPIRPNKFPSPSLPTASMTREDFPNTLASSANRCNDQEGEGNQQIVPSQSLLSKPVTPSITPPSQAGDSCPSHENLQESLVEGDEYLSCDEPLDNRAEEPVIIPTPPSRWERDSTREKSPHDTGSTYTPPRLVIVESDESTFTVTTMDESNEQKMSIDGGKKIKEEITVDEGMSKSETDGGCEREMNSQEMISHTTDVSKPLFYMNPTPEESPRAPSIPKRFPVRRTELIGPIDRREKLREEITSPWRMKKSRMRKGGRDGSEESPDRKKRRVNAYSILADGVPLTVDEERIERYFDDRYGRCRVTRVYAHPSTVRIEFKSKRDRDHAYSHRTVFVSSHKLTIHEDLKKERSESREEAGPSRDCRRHSPIRVDSNEDIEMNENDIQLEKYDMECEKGYPRKENLLTAGPLPRECSLTSVIKYFRRESAAAVFNVPYPTHRPHEYLILRFSNISDAKRTLAQQEHVVDGHLIPVSPPYDVHLQLNGMEGLEKEAMVTIQEECGVLINYPIVHRGSMHRGPVNMFGYVTFGRPQDAQEAIAIGLFNVDGRPFKVANSDRNYSFKPFKELWEVKSKLAEMSKKEHNKKTRKEKRNCIRDNMITDYHIPILTIGPIPDHCMNECDKYLLSKFDVYEIPYEMNDRNFRIVTSDDSDMMVDILSEGYIRMGKKEERVLVSPSFDVVFKSENSASIDMKQLVPYLQRKYGPIVRRPYLKQLKAKLTFGRIKDALKAVEDSPHFKSMLVIGEPAMPNLSYQYFQRSINLQLHLDRANDADRIEEAANIRVDCRMNEENERKGKRRDSARVDNSSESIDDNEKDEVLVCSPVKKIDNPEERSVKVRVCDDDKWLPIKDEILLYFEQFGNVTQVTFKDHLEGVIQFNNLEETTMALKSKYTKIGGVWISILPYSQTDNQ</sequence>
<proteinExistence type="predicted"/>
<feature type="region of interest" description="Disordered" evidence="1">
    <location>
        <begin position="568"/>
        <end position="591"/>
    </location>
</feature>
<feature type="region of interest" description="Disordered" evidence="1">
    <location>
        <begin position="313"/>
        <end position="351"/>
    </location>
</feature>
<feature type="non-terminal residue" evidence="2">
    <location>
        <position position="1"/>
    </location>
</feature>
<keyword evidence="3" id="KW-1185">Reference proteome</keyword>
<feature type="compositionally biased region" description="Basic and acidic residues" evidence="1">
    <location>
        <begin position="479"/>
        <end position="489"/>
    </location>
</feature>
<dbReference type="InterPro" id="IPR035979">
    <property type="entry name" value="RBD_domain_sf"/>
</dbReference>
<feature type="region of interest" description="Disordered" evidence="1">
    <location>
        <begin position="1010"/>
        <end position="1035"/>
    </location>
</feature>
<comment type="caution">
    <text evidence="2">The sequence shown here is derived from an EMBL/GenBank/DDBJ whole genome shotgun (WGS) entry which is preliminary data.</text>
</comment>
<feature type="compositionally biased region" description="Basic and acidic residues" evidence="1">
    <location>
        <begin position="331"/>
        <end position="343"/>
    </location>
</feature>